<gene>
    <name evidence="1" type="ORF">HYDPIDRAFT_96533</name>
</gene>
<protein>
    <submittedName>
        <fullName evidence="1">Carbohydrate esterase family 1 protein</fullName>
    </submittedName>
</protein>
<dbReference type="OrthoDB" id="2425929at2759"/>
<dbReference type="EMBL" id="KN839862">
    <property type="protein sequence ID" value="KIJ61470.1"/>
    <property type="molecule type" value="Genomic_DNA"/>
</dbReference>
<sequence length="71" mass="7640">IWEKIKQQANVFAISQTPDANTTNDSLPGYSWAVFDLSVGAILARSVGLTVPVCEGDVLSWFGCSSLEHPT</sequence>
<dbReference type="Proteomes" id="UP000053820">
    <property type="component" value="Unassembled WGS sequence"/>
</dbReference>
<keyword evidence="2" id="KW-1185">Reference proteome</keyword>
<organism evidence="1 2">
    <name type="scientific">Hydnomerulius pinastri MD-312</name>
    <dbReference type="NCBI Taxonomy" id="994086"/>
    <lineage>
        <taxon>Eukaryota</taxon>
        <taxon>Fungi</taxon>
        <taxon>Dikarya</taxon>
        <taxon>Basidiomycota</taxon>
        <taxon>Agaricomycotina</taxon>
        <taxon>Agaricomycetes</taxon>
        <taxon>Agaricomycetidae</taxon>
        <taxon>Boletales</taxon>
        <taxon>Boletales incertae sedis</taxon>
        <taxon>Leucogyrophana</taxon>
    </lineage>
</organism>
<reference evidence="1 2" key="1">
    <citation type="submission" date="2014-04" db="EMBL/GenBank/DDBJ databases">
        <title>Evolutionary Origins and Diversification of the Mycorrhizal Mutualists.</title>
        <authorList>
            <consortium name="DOE Joint Genome Institute"/>
            <consortium name="Mycorrhizal Genomics Consortium"/>
            <person name="Kohler A."/>
            <person name="Kuo A."/>
            <person name="Nagy L.G."/>
            <person name="Floudas D."/>
            <person name="Copeland A."/>
            <person name="Barry K.W."/>
            <person name="Cichocki N."/>
            <person name="Veneault-Fourrey C."/>
            <person name="LaButti K."/>
            <person name="Lindquist E.A."/>
            <person name="Lipzen A."/>
            <person name="Lundell T."/>
            <person name="Morin E."/>
            <person name="Murat C."/>
            <person name="Riley R."/>
            <person name="Ohm R."/>
            <person name="Sun H."/>
            <person name="Tunlid A."/>
            <person name="Henrissat B."/>
            <person name="Grigoriev I.V."/>
            <person name="Hibbett D.S."/>
            <person name="Martin F."/>
        </authorList>
    </citation>
    <scope>NUCLEOTIDE SEQUENCE [LARGE SCALE GENOMIC DNA]</scope>
    <source>
        <strain evidence="1 2">MD-312</strain>
    </source>
</reference>
<evidence type="ECO:0000313" key="1">
    <source>
        <dbReference type="EMBL" id="KIJ61470.1"/>
    </source>
</evidence>
<dbReference type="HOGENOM" id="CLU_2746933_0_0_1"/>
<name>A0A0C9VTX5_9AGAM</name>
<proteinExistence type="predicted"/>
<feature type="non-terminal residue" evidence="1">
    <location>
        <position position="71"/>
    </location>
</feature>
<dbReference type="AlphaFoldDB" id="A0A0C9VTX5"/>
<accession>A0A0C9VTX5</accession>
<evidence type="ECO:0000313" key="2">
    <source>
        <dbReference type="Proteomes" id="UP000053820"/>
    </source>
</evidence>